<evidence type="ECO:0000313" key="3">
    <source>
        <dbReference type="Proteomes" id="UP001501011"/>
    </source>
</evidence>
<gene>
    <name evidence="2" type="ORF">GCM10023151_17190</name>
</gene>
<proteinExistence type="predicted"/>
<dbReference type="EMBL" id="BAABFV010000002">
    <property type="protein sequence ID" value="GAA4362729.1"/>
    <property type="molecule type" value="Genomic_DNA"/>
</dbReference>
<dbReference type="RefSeq" id="WP_345292817.1">
    <property type="nucleotide sequence ID" value="NZ_BAABFV010000002.1"/>
</dbReference>
<reference evidence="3" key="1">
    <citation type="journal article" date="2019" name="Int. J. Syst. Evol. Microbiol.">
        <title>The Global Catalogue of Microorganisms (GCM) 10K type strain sequencing project: providing services to taxonomists for standard genome sequencing and annotation.</title>
        <authorList>
            <consortium name="The Broad Institute Genomics Platform"/>
            <consortium name="The Broad Institute Genome Sequencing Center for Infectious Disease"/>
            <person name="Wu L."/>
            <person name="Ma J."/>
        </authorList>
    </citation>
    <scope>NUCLEOTIDE SEQUENCE [LARGE SCALE GENOMIC DNA]</scope>
    <source>
        <strain evidence="3">JCM 17728</strain>
    </source>
</reference>
<feature type="region of interest" description="Disordered" evidence="1">
    <location>
        <begin position="47"/>
        <end position="69"/>
    </location>
</feature>
<evidence type="ECO:0000313" key="2">
    <source>
        <dbReference type="EMBL" id="GAA4362729.1"/>
    </source>
</evidence>
<accession>A0ABP8ILU8</accession>
<protein>
    <submittedName>
        <fullName evidence="2">Uncharacterized protein</fullName>
    </submittedName>
</protein>
<dbReference type="Proteomes" id="UP001501011">
    <property type="component" value="Unassembled WGS sequence"/>
</dbReference>
<keyword evidence="3" id="KW-1185">Reference proteome</keyword>
<sequence>MKKVIFILLALCAVVVFVLWSTTAEESQSVTEKVSFSKSAKQIPESLVKQHGNNPANKADESNNPKLELNSANQTKELSCFEKYRQKPEWKDIEAIVGSIYMSGEEAAGEGVYQQIPLDAVKSYADAGDANAMFHFGSETMWNSSFGLYFNPINQNPGNTTKERQEKAQQHKVDLEAFHKGANYAYRAAVHGKLGGILEVSLVSKSVLRKMVRSQRQREDIEEFLIHRHAYLNLLEQVHKNDSELLLFFQNDEEIKGDLTMVYGVVGPDSDTLERIKTDIDERSLKLRERWESDRLSLGLEPYPDVIPERLDSLLEEMKNECR</sequence>
<comment type="caution">
    <text evidence="2">The sequence shown here is derived from an EMBL/GenBank/DDBJ whole genome shotgun (WGS) entry which is preliminary data.</text>
</comment>
<organism evidence="2 3">
    <name type="scientific">Kangiella marina</name>
    <dbReference type="NCBI Taxonomy" id="1079178"/>
    <lineage>
        <taxon>Bacteria</taxon>
        <taxon>Pseudomonadati</taxon>
        <taxon>Pseudomonadota</taxon>
        <taxon>Gammaproteobacteria</taxon>
        <taxon>Kangiellales</taxon>
        <taxon>Kangiellaceae</taxon>
        <taxon>Kangiella</taxon>
    </lineage>
</organism>
<evidence type="ECO:0000256" key="1">
    <source>
        <dbReference type="SAM" id="MobiDB-lite"/>
    </source>
</evidence>
<name>A0ABP8ILU8_9GAMM</name>